<evidence type="ECO:0000256" key="3">
    <source>
        <dbReference type="SAM" id="SignalP"/>
    </source>
</evidence>
<evidence type="ECO:0000256" key="2">
    <source>
        <dbReference type="ARBA" id="ARBA00022525"/>
    </source>
</evidence>
<dbReference type="Pfam" id="PF03022">
    <property type="entry name" value="MRJP"/>
    <property type="match status" value="1"/>
</dbReference>
<dbReference type="AlphaFoldDB" id="A0A6J4U2Y5"/>
<dbReference type="Gene3D" id="2.120.10.30">
    <property type="entry name" value="TolB, C-terminal domain"/>
    <property type="match status" value="1"/>
</dbReference>
<dbReference type="GO" id="GO:0005576">
    <property type="term" value="C:extracellular region"/>
    <property type="evidence" value="ECO:0007669"/>
    <property type="project" value="UniProtKB-SubCell"/>
</dbReference>
<comment type="subcellular location">
    <subcellularLocation>
        <location evidence="1">Secreted</location>
    </subcellularLocation>
</comment>
<name>A0A6J4U2Y5_9SPHN</name>
<keyword evidence="2" id="KW-0964">Secreted</keyword>
<keyword evidence="3" id="KW-0732">Signal</keyword>
<feature type="chain" id="PRO_5027095195" evidence="3">
    <location>
        <begin position="21"/>
        <end position="364"/>
    </location>
</feature>
<dbReference type="InterPro" id="IPR011042">
    <property type="entry name" value="6-blade_b-propeller_TolB-like"/>
</dbReference>
<dbReference type="EMBL" id="CADCVX010000634">
    <property type="protein sequence ID" value="CAA9538693.1"/>
    <property type="molecule type" value="Genomic_DNA"/>
</dbReference>
<feature type="signal peptide" evidence="3">
    <location>
        <begin position="1"/>
        <end position="20"/>
    </location>
</feature>
<dbReference type="EC" id="3.1.1.17" evidence="4"/>
<proteinExistence type="predicted"/>
<dbReference type="PANTHER" id="PTHR10009">
    <property type="entry name" value="PROTEIN YELLOW-RELATED"/>
    <property type="match status" value="1"/>
</dbReference>
<reference evidence="4" key="1">
    <citation type="submission" date="2020-02" db="EMBL/GenBank/DDBJ databases">
        <authorList>
            <person name="Meier V. D."/>
        </authorList>
    </citation>
    <scope>NUCLEOTIDE SEQUENCE</scope>
    <source>
        <strain evidence="4">AVDCRST_MAG91</strain>
    </source>
</reference>
<accession>A0A6J4U2Y5</accession>
<keyword evidence="4" id="KW-0378">Hydrolase</keyword>
<evidence type="ECO:0000256" key="1">
    <source>
        <dbReference type="ARBA" id="ARBA00004613"/>
    </source>
</evidence>
<dbReference type="PANTHER" id="PTHR10009:SF18">
    <property type="entry name" value="PROTEIN YELLOW-LIKE PROTEIN"/>
    <property type="match status" value="1"/>
</dbReference>
<dbReference type="GO" id="GO:0004341">
    <property type="term" value="F:gluconolactonase activity"/>
    <property type="evidence" value="ECO:0007669"/>
    <property type="project" value="UniProtKB-EC"/>
</dbReference>
<dbReference type="SUPFAM" id="SSF101898">
    <property type="entry name" value="NHL repeat"/>
    <property type="match status" value="1"/>
</dbReference>
<protein>
    <submittedName>
        <fullName evidence="4">Gluconolactonase</fullName>
        <ecNumber evidence="4">3.1.1.17</ecNumber>
    </submittedName>
</protein>
<gene>
    <name evidence="4" type="ORF">AVDCRST_MAG91-3619</name>
</gene>
<evidence type="ECO:0000313" key="4">
    <source>
        <dbReference type="EMBL" id="CAA9538693.1"/>
    </source>
</evidence>
<sequence length="364" mass="40017">MRLKVKSKFLLAAMSLAAFATPSGAQRITPVASFEHEATGVAASNDGRIFVNFPRWNADVPISVAEVRRDGSIIAYPDAEWNRWRNATKPRVDPRNHWVNVQSVVADGRGSLWVLDPGAPNAEKVVKGASKLVRIDLATNRVARVYPFDETVAPLASYLNDVRFSPDGRHAFMTDSGQGALVVLDLASGNARRVLDGHPTTQAEPDVVVMTDGRELRRPDGRTAEFNADGITLSADGAQLYWQALTGKTMYAVPTAELTRPDATSDSIIRAVRRVAENRVPDGLLTTRDGRMLITAPEDNAIRVRVGEGPITTWVRDRRLRWPDSLAEGPDGSIYVTASRIQDNDWFKPDGRPGVSTQLFRIRP</sequence>
<dbReference type="InterPro" id="IPR017996">
    <property type="entry name" value="MRJP/yellow-related"/>
</dbReference>
<organism evidence="4">
    <name type="scientific">uncultured Sphingomonadaceae bacterium</name>
    <dbReference type="NCBI Taxonomy" id="169976"/>
    <lineage>
        <taxon>Bacteria</taxon>
        <taxon>Pseudomonadati</taxon>
        <taxon>Pseudomonadota</taxon>
        <taxon>Alphaproteobacteria</taxon>
        <taxon>Sphingomonadales</taxon>
        <taxon>Sphingomonadaceae</taxon>
        <taxon>environmental samples</taxon>
    </lineage>
</organism>